<evidence type="ECO:0000259" key="1">
    <source>
        <dbReference type="Pfam" id="PF00534"/>
    </source>
</evidence>
<accession>A0A7V2B039</accession>
<dbReference type="SUPFAM" id="SSF53756">
    <property type="entry name" value="UDP-Glycosyltransferase/glycogen phosphorylase"/>
    <property type="match status" value="1"/>
</dbReference>
<dbReference type="CDD" id="cd03802">
    <property type="entry name" value="GT4_AviGT4-like"/>
    <property type="match status" value="1"/>
</dbReference>
<dbReference type="InterPro" id="IPR001296">
    <property type="entry name" value="Glyco_trans_1"/>
</dbReference>
<organism evidence="3">
    <name type="scientific">Rhodothermus marinus</name>
    <name type="common">Rhodothermus obamensis</name>
    <dbReference type="NCBI Taxonomy" id="29549"/>
    <lineage>
        <taxon>Bacteria</taxon>
        <taxon>Pseudomonadati</taxon>
        <taxon>Rhodothermota</taxon>
        <taxon>Rhodothermia</taxon>
        <taxon>Rhodothermales</taxon>
        <taxon>Rhodothermaceae</taxon>
        <taxon>Rhodothermus</taxon>
    </lineage>
</organism>
<dbReference type="Pfam" id="PF13439">
    <property type="entry name" value="Glyco_transf_4"/>
    <property type="match status" value="1"/>
</dbReference>
<reference evidence="3" key="1">
    <citation type="journal article" date="2020" name="mSystems">
        <title>Genome- and Community-Level Interaction Insights into Carbon Utilization and Element Cycling Functions of Hydrothermarchaeota in Hydrothermal Sediment.</title>
        <authorList>
            <person name="Zhou Z."/>
            <person name="Liu Y."/>
            <person name="Xu W."/>
            <person name="Pan J."/>
            <person name="Luo Z.H."/>
            <person name="Li M."/>
        </authorList>
    </citation>
    <scope>NUCLEOTIDE SEQUENCE [LARGE SCALE GENOMIC DNA]</scope>
    <source>
        <strain evidence="3">SpSt-143</strain>
    </source>
</reference>
<dbReference type="GO" id="GO:0016757">
    <property type="term" value="F:glycosyltransferase activity"/>
    <property type="evidence" value="ECO:0007669"/>
    <property type="project" value="InterPro"/>
</dbReference>
<dbReference type="InterPro" id="IPR028098">
    <property type="entry name" value="Glyco_trans_4-like_N"/>
</dbReference>
<evidence type="ECO:0000259" key="2">
    <source>
        <dbReference type="Pfam" id="PF13439"/>
    </source>
</evidence>
<proteinExistence type="predicted"/>
<protein>
    <submittedName>
        <fullName evidence="3">Glycosyltransferase family 4 protein</fullName>
    </submittedName>
</protein>
<feature type="domain" description="Glycosyl transferase family 1" evidence="1">
    <location>
        <begin position="166"/>
        <end position="291"/>
    </location>
</feature>
<feature type="domain" description="Glycosyltransferase subfamily 4-like N-terminal" evidence="2">
    <location>
        <begin position="22"/>
        <end position="141"/>
    </location>
</feature>
<dbReference type="AlphaFoldDB" id="A0A7V2B039"/>
<gene>
    <name evidence="3" type="ORF">ENO59_04955</name>
</gene>
<comment type="caution">
    <text evidence="3">The sequence shown here is derived from an EMBL/GenBank/DDBJ whole genome shotgun (WGS) entry which is preliminary data.</text>
</comment>
<name>A0A7V2B039_RHOMR</name>
<evidence type="ECO:0000313" key="3">
    <source>
        <dbReference type="EMBL" id="HER95849.1"/>
    </source>
</evidence>
<dbReference type="Gene3D" id="3.40.50.2000">
    <property type="entry name" value="Glycogen Phosphorylase B"/>
    <property type="match status" value="2"/>
</dbReference>
<dbReference type="PANTHER" id="PTHR12526:SF595">
    <property type="entry name" value="BLL5217 PROTEIN"/>
    <property type="match status" value="1"/>
</dbReference>
<dbReference type="PANTHER" id="PTHR12526">
    <property type="entry name" value="GLYCOSYLTRANSFERASE"/>
    <property type="match status" value="1"/>
</dbReference>
<sequence length="343" mass="38703">MRIAMLAPIAWRVPPRHYGPWEQVVWLLTEGLVERGLDVTLFATADAQTRARLIAVCPRPYEEDPTLDVKVWECLHISEVFERAEAFDLIHNHFDFLPLTYSGLVRTPVLTTIHGFSSERILPVYRKYNGQTYYVAISHADRHPDLDYVATVYHGIDLEAFTLRTEPGTYLLFLGRIHPDKGTREAIEVALQSGMPLKIAGIIQDRAYFAQEVAPFIDGQQIQYLGPVGPQERDVLLGGAYALVHLINFNEPFGLSVVEAMACGTPVLARPRGAMPEIVRDGQTGVLVQTVAEAVEALPRLGQLDRAQIRAYVASRFSRERMVEDYLRVYQEVLDRHRARQAA</sequence>
<dbReference type="Pfam" id="PF00534">
    <property type="entry name" value="Glycos_transf_1"/>
    <property type="match status" value="1"/>
</dbReference>
<keyword evidence="3" id="KW-0808">Transferase</keyword>
<dbReference type="EMBL" id="DSGB01000004">
    <property type="protein sequence ID" value="HER95849.1"/>
    <property type="molecule type" value="Genomic_DNA"/>
</dbReference>